<keyword evidence="3 6" id="KW-0812">Transmembrane</keyword>
<evidence type="ECO:0000256" key="2">
    <source>
        <dbReference type="ARBA" id="ARBA00022475"/>
    </source>
</evidence>
<dbReference type="InterPro" id="IPR020846">
    <property type="entry name" value="MFS_dom"/>
</dbReference>
<dbReference type="Pfam" id="PF07690">
    <property type="entry name" value="MFS_1"/>
    <property type="match status" value="1"/>
</dbReference>
<dbReference type="SUPFAM" id="SSF103473">
    <property type="entry name" value="MFS general substrate transporter"/>
    <property type="match status" value="1"/>
</dbReference>
<dbReference type="PROSITE" id="PS50850">
    <property type="entry name" value="MFS"/>
    <property type="match status" value="1"/>
</dbReference>
<keyword evidence="5 6" id="KW-0472">Membrane</keyword>
<comment type="caution">
    <text evidence="8">The sequence shown here is derived from an EMBL/GenBank/DDBJ whole genome shotgun (WGS) entry which is preliminary data.</text>
</comment>
<dbReference type="GO" id="GO:0005886">
    <property type="term" value="C:plasma membrane"/>
    <property type="evidence" value="ECO:0007669"/>
    <property type="project" value="UniProtKB-SubCell"/>
</dbReference>
<dbReference type="InterPro" id="IPR011701">
    <property type="entry name" value="MFS"/>
</dbReference>
<dbReference type="PANTHER" id="PTHR23513">
    <property type="entry name" value="INTEGRAL MEMBRANE EFFLUX PROTEIN-RELATED"/>
    <property type="match status" value="1"/>
</dbReference>
<keyword evidence="2" id="KW-1003">Cell membrane</keyword>
<keyword evidence="4 6" id="KW-1133">Transmembrane helix</keyword>
<feature type="domain" description="Major facilitator superfamily (MFS) profile" evidence="7">
    <location>
        <begin position="1"/>
        <end position="401"/>
    </location>
</feature>
<feature type="transmembrane region" description="Helical" evidence="6">
    <location>
        <begin position="79"/>
        <end position="99"/>
    </location>
</feature>
<dbReference type="GO" id="GO:0022857">
    <property type="term" value="F:transmembrane transporter activity"/>
    <property type="evidence" value="ECO:0007669"/>
    <property type="project" value="InterPro"/>
</dbReference>
<dbReference type="CDD" id="cd06173">
    <property type="entry name" value="MFS_MefA_like"/>
    <property type="match status" value="1"/>
</dbReference>
<evidence type="ECO:0000256" key="4">
    <source>
        <dbReference type="ARBA" id="ARBA00022989"/>
    </source>
</evidence>
<dbReference type="Gene3D" id="1.20.1250.20">
    <property type="entry name" value="MFS general substrate transporter like domains"/>
    <property type="match status" value="1"/>
</dbReference>
<dbReference type="EMBL" id="AYXG01000231">
    <property type="protein sequence ID" value="EWC58661.1"/>
    <property type="molecule type" value="Genomic_DNA"/>
</dbReference>
<reference evidence="8 9" key="1">
    <citation type="journal article" date="2014" name="Genome Announc.">
        <title>Draft Genome Sequence of the Antitrypanosomally Active Sponge-Associated Bacterium Actinokineospora sp. Strain EG49.</title>
        <authorList>
            <person name="Harjes J."/>
            <person name="Ryu T."/>
            <person name="Abdelmohsen U.R."/>
            <person name="Moitinho-Silva L."/>
            <person name="Horn H."/>
            <person name="Ravasi T."/>
            <person name="Hentschel U."/>
        </authorList>
    </citation>
    <scope>NUCLEOTIDE SEQUENCE [LARGE SCALE GENOMIC DNA]</scope>
    <source>
        <strain evidence="8 9">EG49</strain>
    </source>
</reference>
<dbReference type="PANTHER" id="PTHR23513:SF11">
    <property type="entry name" value="STAPHYLOFERRIN A TRANSPORTER"/>
    <property type="match status" value="1"/>
</dbReference>
<dbReference type="eggNOG" id="COG2814">
    <property type="taxonomic scope" value="Bacteria"/>
</dbReference>
<feature type="transmembrane region" description="Helical" evidence="6">
    <location>
        <begin position="311"/>
        <end position="330"/>
    </location>
</feature>
<evidence type="ECO:0000313" key="8">
    <source>
        <dbReference type="EMBL" id="EWC58661.1"/>
    </source>
</evidence>
<evidence type="ECO:0000256" key="6">
    <source>
        <dbReference type="SAM" id="Phobius"/>
    </source>
</evidence>
<feature type="transmembrane region" description="Helical" evidence="6">
    <location>
        <begin position="360"/>
        <end position="390"/>
    </location>
</feature>
<feature type="transmembrane region" description="Helical" evidence="6">
    <location>
        <begin position="225"/>
        <end position="248"/>
    </location>
</feature>
<feature type="transmembrane region" description="Helical" evidence="6">
    <location>
        <begin position="47"/>
        <end position="67"/>
    </location>
</feature>
<feature type="transmembrane region" description="Helical" evidence="6">
    <location>
        <begin position="16"/>
        <end position="41"/>
    </location>
</feature>
<evidence type="ECO:0000259" key="7">
    <source>
        <dbReference type="PROSITE" id="PS50850"/>
    </source>
</evidence>
<name>W7IQ72_9PSEU</name>
<keyword evidence="9" id="KW-1185">Reference proteome</keyword>
<organism evidence="8 9">
    <name type="scientific">Actinokineospora spheciospongiae</name>
    <dbReference type="NCBI Taxonomy" id="909613"/>
    <lineage>
        <taxon>Bacteria</taxon>
        <taxon>Bacillati</taxon>
        <taxon>Actinomycetota</taxon>
        <taxon>Actinomycetes</taxon>
        <taxon>Pseudonocardiales</taxon>
        <taxon>Pseudonocardiaceae</taxon>
        <taxon>Actinokineospora</taxon>
    </lineage>
</organism>
<evidence type="ECO:0000256" key="3">
    <source>
        <dbReference type="ARBA" id="ARBA00022692"/>
    </source>
</evidence>
<accession>W7IQ72</accession>
<dbReference type="PRINTS" id="PR01035">
    <property type="entry name" value="TCRTETA"/>
</dbReference>
<protein>
    <submittedName>
        <fullName evidence="8">Major facilitator superfamily MFS_1</fullName>
    </submittedName>
</protein>
<evidence type="ECO:0000313" key="9">
    <source>
        <dbReference type="Proteomes" id="UP000019277"/>
    </source>
</evidence>
<evidence type="ECO:0000256" key="5">
    <source>
        <dbReference type="ARBA" id="ARBA00023136"/>
    </source>
</evidence>
<feature type="transmembrane region" description="Helical" evidence="6">
    <location>
        <begin position="288"/>
        <end position="305"/>
    </location>
</feature>
<proteinExistence type="predicted"/>
<dbReference type="STRING" id="909613.UO65_6015"/>
<dbReference type="InterPro" id="IPR036259">
    <property type="entry name" value="MFS_trans_sf"/>
</dbReference>
<feature type="transmembrane region" description="Helical" evidence="6">
    <location>
        <begin position="254"/>
        <end position="276"/>
    </location>
</feature>
<evidence type="ECO:0000256" key="1">
    <source>
        <dbReference type="ARBA" id="ARBA00004651"/>
    </source>
</evidence>
<dbReference type="InterPro" id="IPR001958">
    <property type="entry name" value="Tet-R_TetA/multi-R_MdtG-like"/>
</dbReference>
<sequence length="414" mass="41383">MVAVGTGVRGHRDFRLFWLGGAATLLGSHASALVLPVLVLLLGGSPVTAGVLGTAVGLAEVLISPAAGVCADRVPRRPMMVVSALVAACAAGAIALVVLTGRVSLPVLFAAAVVEGAATACYAAAASGAIRAILPPDDPAGALGALQAREKAAKLAGPGVGGGLYQLAPWAPFLVHAACHAVAALCARALGSDLRPARVETTRPAFARDFADGVRFLWAEPFLRFMTVWAAGVNLVLGALYFHVILVARLHGASAATIGLMLTAAGVAGLCGALFAPTLLRRFPPIRLVLVVSWSMALVAFAFTASPPPAVMGVLLAAVSALTPALSIAFQSKAITRTPDGMQGRVGTALRTLGEGTGAVAPLAAGALVAALAPALVAVVLGLGLTAIALHTTAVLPSLTAAPDPDRVPEQAGE</sequence>
<comment type="subcellular location">
    <subcellularLocation>
        <location evidence="1">Cell membrane</location>
        <topology evidence="1">Multi-pass membrane protein</topology>
    </subcellularLocation>
</comment>
<feature type="transmembrane region" description="Helical" evidence="6">
    <location>
        <begin position="105"/>
        <end position="125"/>
    </location>
</feature>
<dbReference type="AlphaFoldDB" id="W7IQ72"/>
<gene>
    <name evidence="8" type="ORF">UO65_6015</name>
</gene>
<dbReference type="Proteomes" id="UP000019277">
    <property type="component" value="Unassembled WGS sequence"/>
</dbReference>